<name>A0A5C2T3T7_9APHY</name>
<dbReference type="AlphaFoldDB" id="A0A5C2T3T7"/>
<sequence length="267" mass="30476">MPPVTRSTPSASSSRHTIVVGPQEISKSAEEDGSTLQTLLRRALGGAKHLERENETLRKNVKALESKLERIQQSDELPVKPKRGKRAAASVLDLQKEVQALKNQVRRLEKLSMREVKKDAEELVDDAEFEVGDSAYKMRKLLREFYDLMEANSLGEEEECPICMEPLELKKCSSLPCQHMFCHACLRKIKPDADSYYDEVESISCPTCRTPCPRDDMETVELTSIQQWDALLDVARKWAKIDMRREEDTSEEEEEEEFIDDAGTNAR</sequence>
<gene>
    <name evidence="8" type="ORF">L227DRAFT_558971</name>
</gene>
<feature type="region of interest" description="Disordered" evidence="6">
    <location>
        <begin position="243"/>
        <end position="267"/>
    </location>
</feature>
<dbReference type="InterPro" id="IPR027417">
    <property type="entry name" value="P-loop_NTPase"/>
</dbReference>
<evidence type="ECO:0000256" key="2">
    <source>
        <dbReference type="ARBA" id="ARBA00022771"/>
    </source>
</evidence>
<keyword evidence="3" id="KW-0862">Zinc</keyword>
<protein>
    <recommendedName>
        <fullName evidence="7">RING-type domain-containing protein</fullName>
    </recommendedName>
</protein>
<evidence type="ECO:0000313" key="8">
    <source>
        <dbReference type="EMBL" id="RPD66846.1"/>
    </source>
</evidence>
<evidence type="ECO:0000256" key="5">
    <source>
        <dbReference type="SAM" id="Coils"/>
    </source>
</evidence>
<feature type="coiled-coil region" evidence="5">
    <location>
        <begin position="40"/>
        <end position="118"/>
    </location>
</feature>
<dbReference type="InterPro" id="IPR013083">
    <property type="entry name" value="Znf_RING/FYVE/PHD"/>
</dbReference>
<dbReference type="PROSITE" id="PS00518">
    <property type="entry name" value="ZF_RING_1"/>
    <property type="match status" value="1"/>
</dbReference>
<dbReference type="InterPro" id="IPR001841">
    <property type="entry name" value="Znf_RING"/>
</dbReference>
<evidence type="ECO:0000256" key="1">
    <source>
        <dbReference type="ARBA" id="ARBA00022723"/>
    </source>
</evidence>
<feature type="compositionally biased region" description="Polar residues" evidence="6">
    <location>
        <begin position="1"/>
        <end position="16"/>
    </location>
</feature>
<keyword evidence="1" id="KW-0479">Metal-binding</keyword>
<proteinExistence type="predicted"/>
<evidence type="ECO:0000259" key="7">
    <source>
        <dbReference type="PROSITE" id="PS50089"/>
    </source>
</evidence>
<organism evidence="8 9">
    <name type="scientific">Lentinus tigrinus ALCF2SS1-6</name>
    <dbReference type="NCBI Taxonomy" id="1328759"/>
    <lineage>
        <taxon>Eukaryota</taxon>
        <taxon>Fungi</taxon>
        <taxon>Dikarya</taxon>
        <taxon>Basidiomycota</taxon>
        <taxon>Agaricomycotina</taxon>
        <taxon>Agaricomycetes</taxon>
        <taxon>Polyporales</taxon>
        <taxon>Polyporaceae</taxon>
        <taxon>Lentinus</taxon>
    </lineage>
</organism>
<dbReference type="PROSITE" id="PS50089">
    <property type="entry name" value="ZF_RING_2"/>
    <property type="match status" value="1"/>
</dbReference>
<keyword evidence="9" id="KW-1185">Reference proteome</keyword>
<dbReference type="CDD" id="cd16449">
    <property type="entry name" value="RING-HC"/>
    <property type="match status" value="1"/>
</dbReference>
<keyword evidence="5" id="KW-0175">Coiled coil</keyword>
<dbReference type="Proteomes" id="UP000313359">
    <property type="component" value="Unassembled WGS sequence"/>
</dbReference>
<dbReference type="OrthoDB" id="1923159at2759"/>
<reference evidence="8" key="1">
    <citation type="journal article" date="2018" name="Genome Biol. Evol.">
        <title>Genomics and development of Lentinus tigrinus, a white-rot wood-decaying mushroom with dimorphic fruiting bodies.</title>
        <authorList>
            <person name="Wu B."/>
            <person name="Xu Z."/>
            <person name="Knudson A."/>
            <person name="Carlson A."/>
            <person name="Chen N."/>
            <person name="Kovaka S."/>
            <person name="LaButti K."/>
            <person name="Lipzen A."/>
            <person name="Pennachio C."/>
            <person name="Riley R."/>
            <person name="Schakwitz W."/>
            <person name="Umezawa K."/>
            <person name="Ohm R.A."/>
            <person name="Grigoriev I.V."/>
            <person name="Nagy L.G."/>
            <person name="Gibbons J."/>
            <person name="Hibbett D."/>
        </authorList>
    </citation>
    <scope>NUCLEOTIDE SEQUENCE [LARGE SCALE GENOMIC DNA]</scope>
    <source>
        <strain evidence="8">ALCF2SS1-6</strain>
    </source>
</reference>
<evidence type="ECO:0000256" key="6">
    <source>
        <dbReference type="SAM" id="MobiDB-lite"/>
    </source>
</evidence>
<dbReference type="Gene3D" id="3.40.50.300">
    <property type="entry name" value="P-loop containing nucleotide triphosphate hydrolases"/>
    <property type="match status" value="1"/>
</dbReference>
<dbReference type="InterPro" id="IPR017907">
    <property type="entry name" value="Znf_RING_CS"/>
</dbReference>
<accession>A0A5C2T3T7</accession>
<dbReference type="SMART" id="SM00184">
    <property type="entry name" value="RING"/>
    <property type="match status" value="1"/>
</dbReference>
<evidence type="ECO:0000313" key="9">
    <source>
        <dbReference type="Proteomes" id="UP000313359"/>
    </source>
</evidence>
<dbReference type="EMBL" id="ML122250">
    <property type="protein sequence ID" value="RPD66846.1"/>
    <property type="molecule type" value="Genomic_DNA"/>
</dbReference>
<dbReference type="Pfam" id="PF14634">
    <property type="entry name" value="zf-RING_5"/>
    <property type="match status" value="1"/>
</dbReference>
<feature type="compositionally biased region" description="Acidic residues" evidence="6">
    <location>
        <begin position="248"/>
        <end position="260"/>
    </location>
</feature>
<dbReference type="GO" id="GO:0008270">
    <property type="term" value="F:zinc ion binding"/>
    <property type="evidence" value="ECO:0007669"/>
    <property type="project" value="UniProtKB-KW"/>
</dbReference>
<keyword evidence="2 4" id="KW-0863">Zinc-finger</keyword>
<dbReference type="SUPFAM" id="SSF57850">
    <property type="entry name" value="RING/U-box"/>
    <property type="match status" value="1"/>
</dbReference>
<feature type="domain" description="RING-type" evidence="7">
    <location>
        <begin position="160"/>
        <end position="209"/>
    </location>
</feature>
<evidence type="ECO:0000256" key="3">
    <source>
        <dbReference type="ARBA" id="ARBA00022833"/>
    </source>
</evidence>
<evidence type="ECO:0000256" key="4">
    <source>
        <dbReference type="PROSITE-ProRule" id="PRU00175"/>
    </source>
</evidence>
<dbReference type="Gene3D" id="3.30.40.10">
    <property type="entry name" value="Zinc/RING finger domain, C3HC4 (zinc finger)"/>
    <property type="match status" value="1"/>
</dbReference>
<feature type="region of interest" description="Disordered" evidence="6">
    <location>
        <begin position="1"/>
        <end position="33"/>
    </location>
</feature>
<dbReference type="STRING" id="1328759.A0A5C2T3T7"/>